<reference evidence="1 2" key="1">
    <citation type="submission" date="2023-05" db="EMBL/GenBank/DDBJ databases">
        <authorList>
            <person name="Zhang X."/>
        </authorList>
    </citation>
    <scope>NUCLEOTIDE SEQUENCE [LARGE SCALE GENOMIC DNA]</scope>
    <source>
        <strain evidence="1 2">DM2B3-1</strain>
    </source>
</reference>
<proteinExistence type="predicted"/>
<dbReference type="EMBL" id="JASJOT010000025">
    <property type="protein sequence ID" value="MDJ1496763.1"/>
    <property type="molecule type" value="Genomic_DNA"/>
</dbReference>
<evidence type="ECO:0000313" key="1">
    <source>
        <dbReference type="EMBL" id="MDJ1496763.1"/>
    </source>
</evidence>
<comment type="caution">
    <text evidence="1">The sequence shown here is derived from an EMBL/GenBank/DDBJ whole genome shotgun (WGS) entry which is preliminary data.</text>
</comment>
<keyword evidence="2" id="KW-1185">Reference proteome</keyword>
<name>A0ABT7CSQ1_9BACT</name>
<organism evidence="1 2">
    <name type="scientific">Xanthocytophaga flava</name>
    <dbReference type="NCBI Taxonomy" id="3048013"/>
    <lineage>
        <taxon>Bacteria</taxon>
        <taxon>Pseudomonadati</taxon>
        <taxon>Bacteroidota</taxon>
        <taxon>Cytophagia</taxon>
        <taxon>Cytophagales</taxon>
        <taxon>Rhodocytophagaceae</taxon>
        <taxon>Xanthocytophaga</taxon>
    </lineage>
</organism>
<gene>
    <name evidence="1" type="ORF">QNI19_27765</name>
</gene>
<protein>
    <submittedName>
        <fullName evidence="1">Uncharacterized protein</fullName>
    </submittedName>
</protein>
<dbReference type="Proteomes" id="UP001228581">
    <property type="component" value="Unassembled WGS sequence"/>
</dbReference>
<sequence length="156" mass="16779">MLSKNIFSKITLLLLLNVVLLNCSKDEEPCVTSPPALVFALLDSTNQSIITADNRGSLKISYTNKGGSKAYISDVTTGKPTNSQLFYGSSYLVIATARGESISSFDLEISGKVIGTLSVDTYQSSNNCGSWVYASALRFNNTPVTLTDGVYMIKVN</sequence>
<accession>A0ABT7CSQ1</accession>
<evidence type="ECO:0000313" key="2">
    <source>
        <dbReference type="Proteomes" id="UP001228581"/>
    </source>
</evidence>
<dbReference type="RefSeq" id="WP_314001807.1">
    <property type="nucleotide sequence ID" value="NZ_JASJOR010000021.1"/>
</dbReference>